<dbReference type="Proteomes" id="UP001295444">
    <property type="component" value="Chromosome 06"/>
</dbReference>
<keyword evidence="6 8" id="KW-1015">Disulfide bond</keyword>
<evidence type="ECO:0000256" key="4">
    <source>
        <dbReference type="ARBA" id="ARBA00022729"/>
    </source>
</evidence>
<dbReference type="PANTHER" id="PTHR23097:SF116">
    <property type="entry name" value="TUMOR NECROSIS FACTOR RECEPTOR SUPERFAMILY MEMBER 6B"/>
    <property type="match status" value="1"/>
</dbReference>
<reference evidence="10" key="1">
    <citation type="submission" date="2022-03" db="EMBL/GenBank/DDBJ databases">
        <authorList>
            <person name="Alioto T."/>
            <person name="Alioto T."/>
            <person name="Gomez Garrido J."/>
        </authorList>
    </citation>
    <scope>NUCLEOTIDE SEQUENCE</scope>
</reference>
<dbReference type="InterPro" id="IPR001368">
    <property type="entry name" value="TNFR/NGFR_Cys_rich_reg"/>
</dbReference>
<evidence type="ECO:0000256" key="3">
    <source>
        <dbReference type="ARBA" id="ARBA00022703"/>
    </source>
</evidence>
<dbReference type="AlphaFoldDB" id="A0AAD1SP79"/>
<evidence type="ECO:0000313" key="11">
    <source>
        <dbReference type="Proteomes" id="UP001295444"/>
    </source>
</evidence>
<dbReference type="GO" id="GO:0005576">
    <property type="term" value="C:extracellular region"/>
    <property type="evidence" value="ECO:0007669"/>
    <property type="project" value="UniProtKB-SubCell"/>
</dbReference>
<dbReference type="SUPFAM" id="SSF57586">
    <property type="entry name" value="TNF receptor-like"/>
    <property type="match status" value="2"/>
</dbReference>
<accession>A0AAD1SP79</accession>
<gene>
    <name evidence="10" type="ORF">PECUL_23A037766</name>
</gene>
<organism evidence="10 11">
    <name type="scientific">Pelobates cultripes</name>
    <name type="common">Western spadefoot toad</name>
    <dbReference type="NCBI Taxonomy" id="61616"/>
    <lineage>
        <taxon>Eukaryota</taxon>
        <taxon>Metazoa</taxon>
        <taxon>Chordata</taxon>
        <taxon>Craniata</taxon>
        <taxon>Vertebrata</taxon>
        <taxon>Euteleostomi</taxon>
        <taxon>Amphibia</taxon>
        <taxon>Batrachia</taxon>
        <taxon>Anura</taxon>
        <taxon>Pelobatoidea</taxon>
        <taxon>Pelobatidae</taxon>
        <taxon>Pelobates</taxon>
    </lineage>
</organism>
<protein>
    <submittedName>
        <fullName evidence="10">Tumor necrosis factor receptor superfamily member 6B</fullName>
    </submittedName>
</protein>
<keyword evidence="7" id="KW-0325">Glycoprotein</keyword>
<dbReference type="PROSITE" id="PS50050">
    <property type="entry name" value="TNFR_NGFR_2"/>
    <property type="match status" value="1"/>
</dbReference>
<name>A0AAD1SP79_PELCU</name>
<evidence type="ECO:0000313" key="10">
    <source>
        <dbReference type="EMBL" id="CAH2303003.1"/>
    </source>
</evidence>
<dbReference type="PANTHER" id="PTHR23097">
    <property type="entry name" value="TUMOR NECROSIS FACTOR RECEPTOR SUPERFAMILY MEMBER"/>
    <property type="match status" value="1"/>
</dbReference>
<evidence type="ECO:0000256" key="7">
    <source>
        <dbReference type="ARBA" id="ARBA00023180"/>
    </source>
</evidence>
<evidence type="ECO:0000256" key="6">
    <source>
        <dbReference type="ARBA" id="ARBA00023157"/>
    </source>
</evidence>
<dbReference type="SMART" id="SM01411">
    <property type="entry name" value="Ephrin_rec_like"/>
    <property type="match status" value="2"/>
</dbReference>
<sequence length="292" mass="33420">MGTTCSFKHQHCQICNAKKYARTRQRNSSGERTGPLSDSIWMHDVSPTHFNTGCSWQLHPADNLTGEQITCQRCPPGTYVAKHCTMESMTDCQPCPDQHYAQYWNYLEECRFCNVFCESQGQVKHECNSTHNRVCECPSGYYQGPHMCIKHTKCQPGYGVSQKGTSEMDTKCVRCAVGTFSSISFSMSLCQPHRNCTKDGLFIHAPGTIFHDTICSKCKNLESLEDDDNCFEAALDLIAYKIWSTRRHYHKILKDLQVGKKNHKKIHDSLKRLSKKEVRKLLRNCQGTEFQI</sequence>
<keyword evidence="11" id="KW-1185">Reference proteome</keyword>
<comment type="caution">
    <text evidence="8">Lacks conserved residue(s) required for the propagation of feature annotation.</text>
</comment>
<evidence type="ECO:0000259" key="9">
    <source>
        <dbReference type="PROSITE" id="PS50050"/>
    </source>
</evidence>
<dbReference type="GO" id="GO:0006915">
    <property type="term" value="P:apoptotic process"/>
    <property type="evidence" value="ECO:0007669"/>
    <property type="project" value="UniProtKB-KW"/>
</dbReference>
<comment type="subcellular location">
    <subcellularLocation>
        <location evidence="1">Secreted</location>
    </subcellularLocation>
</comment>
<proteinExistence type="predicted"/>
<dbReference type="Gene3D" id="2.10.50.10">
    <property type="entry name" value="Tumor Necrosis Factor Receptor, subunit A, domain 2"/>
    <property type="match status" value="2"/>
</dbReference>
<evidence type="ECO:0000256" key="1">
    <source>
        <dbReference type="ARBA" id="ARBA00004613"/>
    </source>
</evidence>
<feature type="repeat" description="TNFR-Cys" evidence="8">
    <location>
        <begin position="94"/>
        <end position="135"/>
    </location>
</feature>
<evidence type="ECO:0000256" key="8">
    <source>
        <dbReference type="PROSITE-ProRule" id="PRU00206"/>
    </source>
</evidence>
<keyword evidence="3" id="KW-0053">Apoptosis</keyword>
<dbReference type="Pfam" id="PF00020">
    <property type="entry name" value="TNFR_c6"/>
    <property type="match status" value="3"/>
</dbReference>
<keyword evidence="4" id="KW-0732">Signal</keyword>
<keyword evidence="2" id="KW-0964">Secreted</keyword>
<keyword evidence="10" id="KW-0675">Receptor</keyword>
<dbReference type="EMBL" id="OW240917">
    <property type="protein sequence ID" value="CAH2303003.1"/>
    <property type="molecule type" value="Genomic_DNA"/>
</dbReference>
<dbReference type="InterPro" id="IPR052459">
    <property type="entry name" value="TNFRSF_decoy_receptor"/>
</dbReference>
<keyword evidence="5" id="KW-0677">Repeat</keyword>
<feature type="disulfide bond" evidence="8">
    <location>
        <begin position="117"/>
        <end position="135"/>
    </location>
</feature>
<evidence type="ECO:0000256" key="2">
    <source>
        <dbReference type="ARBA" id="ARBA00022525"/>
    </source>
</evidence>
<dbReference type="SMART" id="SM00208">
    <property type="entry name" value="TNFR"/>
    <property type="match status" value="4"/>
</dbReference>
<evidence type="ECO:0000256" key="5">
    <source>
        <dbReference type="ARBA" id="ARBA00022737"/>
    </source>
</evidence>
<feature type="disulfide bond" evidence="8">
    <location>
        <begin position="95"/>
        <end position="110"/>
    </location>
</feature>
<feature type="domain" description="TNFR-Cys" evidence="9">
    <location>
        <begin position="94"/>
        <end position="135"/>
    </location>
</feature>